<dbReference type="Proteomes" id="UP000663193">
    <property type="component" value="Chromosome 1"/>
</dbReference>
<gene>
    <name evidence="2" type="ORF">JI435_003510</name>
</gene>
<evidence type="ECO:0000313" key="2">
    <source>
        <dbReference type="EMBL" id="QRC90834.1"/>
    </source>
</evidence>
<dbReference type="AlphaFoldDB" id="A0A7U2EPY4"/>
<feature type="compositionally biased region" description="Polar residues" evidence="1">
    <location>
        <begin position="384"/>
        <end position="397"/>
    </location>
</feature>
<protein>
    <submittedName>
        <fullName evidence="2">Uncharacterized protein</fullName>
    </submittedName>
</protein>
<organism evidence="2 3">
    <name type="scientific">Phaeosphaeria nodorum (strain SN15 / ATCC MYA-4574 / FGSC 10173)</name>
    <name type="common">Glume blotch fungus</name>
    <name type="synonym">Parastagonospora nodorum</name>
    <dbReference type="NCBI Taxonomy" id="321614"/>
    <lineage>
        <taxon>Eukaryota</taxon>
        <taxon>Fungi</taxon>
        <taxon>Dikarya</taxon>
        <taxon>Ascomycota</taxon>
        <taxon>Pezizomycotina</taxon>
        <taxon>Dothideomycetes</taxon>
        <taxon>Pleosporomycetidae</taxon>
        <taxon>Pleosporales</taxon>
        <taxon>Pleosporineae</taxon>
        <taxon>Phaeosphaeriaceae</taxon>
        <taxon>Parastagonospora</taxon>
    </lineage>
</organism>
<sequence length="720" mass="79224">MARRFCPVDNEHVSEPSPYFMAGIIKLQPHRKIGQDPWKPAQTSELSVACENASSTAENLERLLHVNNSPPSTFMTSSPELLRYNRSTPNFQASQGRAQHRLITEGANHFPQFLAAKGRGQASSWTEAHTSGRDRYTELFGKLPDQIRLHEELGEFDGQVVFIGHPNRDVSAHQWSSASFQWESIGRYCYSRDKVEGSLASERLKGIDPSRDALLHFKMAAEDREKDVVQITFPQEELGMVPSMFPNVVHAKGTSLSSAEATQEVIQDSVSHVSLGHSSGQTIKTTSDPSHNLVTKEQLDDPFVSKTNSVQRKHPSSTFPRFDYGEVKGSLDLRYEFPALAHALNQNIAVTTPQRQGDSNTTRDGSRLTQPSLRDIGFGEEASSGATFSDGQSNSSDKPPAHSSPEIVGVDQKPGSRMSTNAEYTELLDAPVQGRMIPRFEGSHLTARSLFPAPGLTIANPYRTVPRMETATPSVPEAPPKTPVLTQSKTDDSSPAALQFSDPDILRREVPEHVIANGLSKQAPTTQNFKGPFFTDSIPTANDPTASLFTHVSEEEKLQDWYRDGHRPARQREYATSLMSAAAAGSRSRRPGAIGDAAGIVDSNEIKNTVPFVRLYEGFSEYIEEYRNGSGGSYFTRAWKVPPADVRDLGPDGNNSFFAGAGKLSDTEHLQVASQHHEVQVKDFARMVPPSDKTRSLPFGSIGDPRRVGLVKMATRASQW</sequence>
<feature type="compositionally biased region" description="Polar residues" evidence="1">
    <location>
        <begin position="350"/>
        <end position="372"/>
    </location>
</feature>
<name>A0A7U2EPY4_PHANO</name>
<accession>A0A7U2EPY4</accession>
<feature type="region of interest" description="Disordered" evidence="1">
    <location>
        <begin position="276"/>
        <end position="320"/>
    </location>
</feature>
<dbReference type="OrthoDB" id="10251048at2759"/>
<keyword evidence="3" id="KW-1185">Reference proteome</keyword>
<feature type="compositionally biased region" description="Polar residues" evidence="1">
    <location>
        <begin position="281"/>
        <end position="295"/>
    </location>
</feature>
<dbReference type="VEuPathDB" id="FungiDB:JI435_003510"/>
<feature type="region of interest" description="Disordered" evidence="1">
    <location>
        <begin position="350"/>
        <end position="417"/>
    </location>
</feature>
<dbReference type="EMBL" id="CP069023">
    <property type="protein sequence ID" value="QRC90834.1"/>
    <property type="molecule type" value="Genomic_DNA"/>
</dbReference>
<reference evidence="3" key="1">
    <citation type="journal article" date="2021" name="BMC Genomics">
        <title>Chromosome-level genome assembly and manually-curated proteome of model necrotroph Parastagonospora nodorum Sn15 reveals a genome-wide trove of candidate effector homologs, and redundancy of virulence-related functions within an accessory chromosome.</title>
        <authorList>
            <person name="Bertazzoni S."/>
            <person name="Jones D.A.B."/>
            <person name="Phan H.T."/>
            <person name="Tan K.-C."/>
            <person name="Hane J.K."/>
        </authorList>
    </citation>
    <scope>NUCLEOTIDE SEQUENCE [LARGE SCALE GENOMIC DNA]</scope>
    <source>
        <strain evidence="3">SN15 / ATCC MYA-4574 / FGSC 10173)</strain>
    </source>
</reference>
<evidence type="ECO:0000313" key="3">
    <source>
        <dbReference type="Proteomes" id="UP000663193"/>
    </source>
</evidence>
<feature type="region of interest" description="Disordered" evidence="1">
    <location>
        <begin position="469"/>
        <end position="497"/>
    </location>
</feature>
<proteinExistence type="predicted"/>
<evidence type="ECO:0000256" key="1">
    <source>
        <dbReference type="SAM" id="MobiDB-lite"/>
    </source>
</evidence>